<gene>
    <name evidence="2" type="ORF">CYNAS_LOCUS2685</name>
</gene>
<accession>A0AA36DRB9</accession>
<name>A0AA36DRB9_CYLNA</name>
<keyword evidence="3" id="KW-1185">Reference proteome</keyword>
<comment type="caution">
    <text evidence="2">The sequence shown here is derived from an EMBL/GenBank/DDBJ whole genome shotgun (WGS) entry which is preliminary data.</text>
</comment>
<dbReference type="Proteomes" id="UP001176961">
    <property type="component" value="Unassembled WGS sequence"/>
</dbReference>
<organism evidence="2 3">
    <name type="scientific">Cylicocyclus nassatus</name>
    <name type="common">Nematode worm</name>
    <dbReference type="NCBI Taxonomy" id="53992"/>
    <lineage>
        <taxon>Eukaryota</taxon>
        <taxon>Metazoa</taxon>
        <taxon>Ecdysozoa</taxon>
        <taxon>Nematoda</taxon>
        <taxon>Chromadorea</taxon>
        <taxon>Rhabditida</taxon>
        <taxon>Rhabditina</taxon>
        <taxon>Rhabditomorpha</taxon>
        <taxon>Strongyloidea</taxon>
        <taxon>Strongylidae</taxon>
        <taxon>Cylicocyclus</taxon>
    </lineage>
</organism>
<dbReference type="AlphaFoldDB" id="A0AA36DRB9"/>
<feature type="region of interest" description="Disordered" evidence="1">
    <location>
        <begin position="29"/>
        <end position="53"/>
    </location>
</feature>
<evidence type="ECO:0000313" key="3">
    <source>
        <dbReference type="Proteomes" id="UP001176961"/>
    </source>
</evidence>
<proteinExistence type="predicted"/>
<evidence type="ECO:0000256" key="1">
    <source>
        <dbReference type="SAM" id="MobiDB-lite"/>
    </source>
</evidence>
<evidence type="ECO:0000313" key="2">
    <source>
        <dbReference type="EMBL" id="CAJ0590702.1"/>
    </source>
</evidence>
<protein>
    <submittedName>
        <fullName evidence="2">Uncharacterized protein</fullName>
    </submittedName>
</protein>
<dbReference type="EMBL" id="CATQJL010000001">
    <property type="protein sequence ID" value="CAJ0590702.1"/>
    <property type="molecule type" value="Genomic_DNA"/>
</dbReference>
<reference evidence="2" key="1">
    <citation type="submission" date="2023-07" db="EMBL/GenBank/DDBJ databases">
        <authorList>
            <consortium name="CYATHOMIX"/>
        </authorList>
    </citation>
    <scope>NUCLEOTIDE SEQUENCE</scope>
    <source>
        <strain evidence="2">N/A</strain>
    </source>
</reference>
<sequence length="120" mass="13161">MIPQTVDGVPAEGGPNAADLRRTLLTIRGRGKGRSTRDDVTWEPDGTPAEETPKSVLRRCPISGTPVESSGRPAPAERWRAPKLACSHLPRTTHSHATLLLCGCTLRTFDKYLRTNSRLF</sequence>